<accession>A0ABV2T2W4</accession>
<name>A0ABV2T2W4_9BACT</name>
<dbReference type="EMBL" id="JBEXAC010000001">
    <property type="protein sequence ID" value="MET6996469.1"/>
    <property type="molecule type" value="Genomic_DNA"/>
</dbReference>
<dbReference type="RefSeq" id="WP_354659111.1">
    <property type="nucleotide sequence ID" value="NZ_JBEXAC010000001.1"/>
</dbReference>
<dbReference type="Proteomes" id="UP001549749">
    <property type="component" value="Unassembled WGS sequence"/>
</dbReference>
<protein>
    <submittedName>
        <fullName evidence="2">Glycoside hydrolase family 172 protein</fullName>
    </submittedName>
</protein>
<evidence type="ECO:0000313" key="2">
    <source>
        <dbReference type="EMBL" id="MET6996469.1"/>
    </source>
</evidence>
<proteinExistence type="predicted"/>
<comment type="caution">
    <text evidence="2">The sequence shown here is derived from an EMBL/GenBank/DDBJ whole genome shotgun (WGS) entry which is preliminary data.</text>
</comment>
<evidence type="ECO:0000256" key="1">
    <source>
        <dbReference type="SAM" id="SignalP"/>
    </source>
</evidence>
<keyword evidence="3" id="KW-1185">Reference proteome</keyword>
<dbReference type="GO" id="GO:0016787">
    <property type="term" value="F:hydrolase activity"/>
    <property type="evidence" value="ECO:0007669"/>
    <property type="project" value="UniProtKB-KW"/>
</dbReference>
<reference evidence="2 3" key="1">
    <citation type="submission" date="2024-06" db="EMBL/GenBank/DDBJ databases">
        <title>Chitinophaga defluvii sp. nov., isolated from municipal sewage.</title>
        <authorList>
            <person name="Zhang L."/>
        </authorList>
    </citation>
    <scope>NUCLEOTIDE SEQUENCE [LARGE SCALE GENOMIC DNA]</scope>
    <source>
        <strain evidence="2 3">H8</strain>
    </source>
</reference>
<keyword evidence="2" id="KW-0378">Hydrolase</keyword>
<dbReference type="Pfam" id="PF11175">
    <property type="entry name" value="DUF2961"/>
    <property type="match status" value="1"/>
</dbReference>
<sequence length="378" mass="43123">MKKLLLLTLASCFSWAAYAQQPFNGLDMNMGNLYRMSDAKTRSISPENFTGEPGKGGMATLDQGTARGAARELGQGWKVNPYIHIEPGKTITLAEITGPGAIQHIWMTPTGVWRYSILRFYWDDETTPSVEVPVGDFFGMGWGEYAPLNSLPVCVNPGSAFNCYWAMPFRKKCKITMENINTERMTLYYQVDYTLTNVPEDAGYFHAQFRRNNPVKGAEFTMVDGIKGKGQYVGTYMAWGVNNNGWWGEGEIKFFMDGDTKYPTICGTGTEDYFCGSYNFDNKGRYQEFSTPYTGLHQVIRPDGLYKSQQRFGLYRWHIMDPVRFEKELKITIQDLGWRSGGRYLPQQSDISSVVFWYQREPHAPFPKLPVMNDLEVN</sequence>
<feature type="chain" id="PRO_5045099977" evidence="1">
    <location>
        <begin position="20"/>
        <end position="378"/>
    </location>
</feature>
<evidence type="ECO:0000313" key="3">
    <source>
        <dbReference type="Proteomes" id="UP001549749"/>
    </source>
</evidence>
<feature type="signal peptide" evidence="1">
    <location>
        <begin position="1"/>
        <end position="19"/>
    </location>
</feature>
<dbReference type="Gene3D" id="2.60.120.1390">
    <property type="match status" value="1"/>
</dbReference>
<gene>
    <name evidence="2" type="ORF">ABR189_03790</name>
</gene>
<dbReference type="InterPro" id="IPR021345">
    <property type="entry name" value="DUF2961"/>
</dbReference>
<organism evidence="2 3">
    <name type="scientific">Chitinophaga defluvii</name>
    <dbReference type="NCBI Taxonomy" id="3163343"/>
    <lineage>
        <taxon>Bacteria</taxon>
        <taxon>Pseudomonadati</taxon>
        <taxon>Bacteroidota</taxon>
        <taxon>Chitinophagia</taxon>
        <taxon>Chitinophagales</taxon>
        <taxon>Chitinophagaceae</taxon>
        <taxon>Chitinophaga</taxon>
    </lineage>
</organism>
<keyword evidence="1" id="KW-0732">Signal</keyword>